<feature type="coiled-coil region" evidence="1">
    <location>
        <begin position="148"/>
        <end position="204"/>
    </location>
</feature>
<evidence type="ECO:0000313" key="3">
    <source>
        <dbReference type="Proteomes" id="UP000002588"/>
    </source>
</evidence>
<sequence>MKKDRLWWGLALGGFLAFAVIAWGEQNQVISPANLPVRDRVVLPAVVQAVLVGGDRFLAANLESIRVVATADDVRDGADGNASFAIRARLAVALLNPCHEDNYYYGNALLTWGGMAEQGTELMGRAMNCRGWDELPAFFFGFNQFYFLKNVERARQALEEAARRSTVNAAAMRKLSIMLAAGEIKEETAALEYLRSERNAAQDQKLRRMLDKRIGRLEGLLLLKAAQKRYEIARKMPLEEPDVLIREGFLLAYPEDPMGIGYEFENGAFILSQIKVDGLEGNK</sequence>
<accession>A1KAW2</accession>
<evidence type="ECO:0000313" key="2">
    <source>
        <dbReference type="EMBL" id="CAL95968.1"/>
    </source>
</evidence>
<dbReference type="Proteomes" id="UP000002588">
    <property type="component" value="Chromosome"/>
</dbReference>
<dbReference type="KEGG" id="azo:azo3352"/>
<dbReference type="RefSeq" id="WP_011767075.1">
    <property type="nucleotide sequence ID" value="NC_008702.1"/>
</dbReference>
<proteinExistence type="predicted"/>
<dbReference type="EMBL" id="AM406670">
    <property type="protein sequence ID" value="CAL95968.1"/>
    <property type="molecule type" value="Genomic_DNA"/>
</dbReference>
<dbReference type="STRING" id="62928.azo3352"/>
<organism evidence="2 3">
    <name type="scientific">Azoarcus sp. (strain BH72)</name>
    <dbReference type="NCBI Taxonomy" id="418699"/>
    <lineage>
        <taxon>Bacteria</taxon>
        <taxon>Pseudomonadati</taxon>
        <taxon>Pseudomonadota</taxon>
        <taxon>Betaproteobacteria</taxon>
        <taxon>Rhodocyclales</taxon>
        <taxon>Zoogloeaceae</taxon>
        <taxon>Azoarcus</taxon>
    </lineage>
</organism>
<keyword evidence="3" id="KW-1185">Reference proteome</keyword>
<keyword evidence="1" id="KW-0175">Coiled coil</keyword>
<protein>
    <submittedName>
        <fullName evidence="2">Hypothetical secreted protein</fullName>
    </submittedName>
</protein>
<dbReference type="eggNOG" id="COG0457">
    <property type="taxonomic scope" value="Bacteria"/>
</dbReference>
<gene>
    <name evidence="2" type="ordered locus">azo3352</name>
</gene>
<dbReference type="AlphaFoldDB" id="A1KAW2"/>
<name>A1KAW2_AZOSB</name>
<evidence type="ECO:0000256" key="1">
    <source>
        <dbReference type="SAM" id="Coils"/>
    </source>
</evidence>
<reference evidence="2 3" key="1">
    <citation type="journal article" date="2006" name="Nat. Biotechnol.">
        <title>Complete genome of the mutualistic, N2-fixing grass endophyte Azoarcus sp. strain BH72.</title>
        <authorList>
            <person name="Krause A."/>
            <person name="Ramakumar A."/>
            <person name="Bartels D."/>
            <person name="Battistoni F."/>
            <person name="Bekel T."/>
            <person name="Boch J."/>
            <person name="Boehm M."/>
            <person name="Friedrich F."/>
            <person name="Hurek T."/>
            <person name="Krause L."/>
            <person name="Linke B."/>
            <person name="McHardy A.C."/>
            <person name="Sarkar A."/>
            <person name="Schneiker S."/>
            <person name="Syed A.A."/>
            <person name="Thauer R."/>
            <person name="Vorhoelter F.-J."/>
            <person name="Weidner S."/>
            <person name="Puehler A."/>
            <person name="Reinhold-Hurek B."/>
            <person name="Kaiser O."/>
            <person name="Goesmann A."/>
        </authorList>
    </citation>
    <scope>NUCLEOTIDE SEQUENCE [LARGE SCALE GENOMIC DNA]</scope>
    <source>
        <strain evidence="2 3">BH72</strain>
    </source>
</reference>
<dbReference type="HOGENOM" id="CLU_982286_0_0_4"/>